<keyword evidence="4" id="KW-0560">Oxidoreductase</keyword>
<sequence>MRVYVPSVFFARTRCGWPLRDVFPAPCAARLERRREPMGNLDRRSFLKGGVVAAGAAAFAGALSACAPSAPQETGAADETLATTGEAWYGSPADPATFDVVDTVDCEVLVCGLGAGGITAAAAAAEKGMNVIAIEKGAGHGSIKSDIGVIGTRIDTVEVDPLQMLNEHTRYANGWCDPRVTRVWATESGVTFDWISDSIAEFGATPYFEYDVDEGTHGVWPVYPTDHGFHYTYTEEEQAKADAAVAESGDPAAAQGILPQVGDYMLKKAEEWGADLRYETPFVQLAQDENGKVTGAYAKIGDGCVLFNASKGVILATGGYEANPDLLAELNPDAAAIGGVSMTQAGCEGEGIKAGIWAGGMKDEIPTLMTFARAAVAPDAELGYPYQGMTCWIGDQPFLKVNLDGARVCCETAPYDYPLHVAALQPEYKLASIWDSDYQNQIVAFHTIGCSRINMSDTVDAAGVPTGEGLSFPACDMMIGAAMEAGIVQQADTIEELAEKLRVDPAGLTATVERYNELAAKGVDEDFGKPAKDLLPLSKPPYFGAFFGGHVLCTLDGLRIDEHMRVLNTERKPIEGLYAVGNCSGSMYAGSYPELFIGNANGRTITHARHAVMHIAGEVK</sequence>
<dbReference type="InterPro" id="IPR027477">
    <property type="entry name" value="Succ_DH/fumarate_Rdtase_cat_sf"/>
</dbReference>
<reference evidence="6 7" key="1">
    <citation type="submission" date="2019-11" db="EMBL/GenBank/DDBJ databases">
        <title>Whole genome shotgun sequencing (WGS) data from Adlercreutzia equolifaciens ResAG-91, Eggerthella lenta MRI-F36, MRI-F37, MRI-F40, ResAG-49, ResAG-88, ResAG-121, ResAG-145, and Gordonibacter sp. ResAG-5, ResAG-26, ResAG-43, ResAG-50, ResAG-59.</title>
        <authorList>
            <person name="Stoll D.A."/>
            <person name="Danylec N."/>
            <person name="Franz C.M.A.P."/>
            <person name="Huch M."/>
        </authorList>
    </citation>
    <scope>NUCLEOTIDE SEQUENCE [LARGE SCALE GENOMIC DNA]</scope>
    <source>
        <strain evidence="6 7">ResAG-91</strain>
    </source>
</reference>
<dbReference type="PANTHER" id="PTHR43400">
    <property type="entry name" value="FUMARATE REDUCTASE"/>
    <property type="match status" value="1"/>
</dbReference>
<protein>
    <submittedName>
        <fullName evidence="6">FAD-binding protein</fullName>
    </submittedName>
</protein>
<evidence type="ECO:0000313" key="6">
    <source>
        <dbReference type="EMBL" id="MVN58231.1"/>
    </source>
</evidence>
<name>A0A7K1T3R5_9ACTN</name>
<evidence type="ECO:0000313" key="7">
    <source>
        <dbReference type="Proteomes" id="UP000488839"/>
    </source>
</evidence>
<keyword evidence="2" id="KW-0285">Flavoprotein</keyword>
<dbReference type="Gene3D" id="3.50.50.60">
    <property type="entry name" value="FAD/NAD(P)-binding domain"/>
    <property type="match status" value="2"/>
</dbReference>
<dbReference type="SUPFAM" id="SSF51905">
    <property type="entry name" value="FAD/NAD(P)-binding domain"/>
    <property type="match status" value="1"/>
</dbReference>
<evidence type="ECO:0000256" key="1">
    <source>
        <dbReference type="ARBA" id="ARBA00001974"/>
    </source>
</evidence>
<dbReference type="InterPro" id="IPR006311">
    <property type="entry name" value="TAT_signal"/>
</dbReference>
<keyword evidence="7" id="KW-1185">Reference proteome</keyword>
<dbReference type="GO" id="GO:0008202">
    <property type="term" value="P:steroid metabolic process"/>
    <property type="evidence" value="ECO:0007669"/>
    <property type="project" value="UniProtKB-ARBA"/>
</dbReference>
<dbReference type="PRINTS" id="PR00411">
    <property type="entry name" value="PNDRDTASEI"/>
</dbReference>
<dbReference type="AlphaFoldDB" id="A0A7K1T3R5"/>
<dbReference type="GO" id="GO:0033765">
    <property type="term" value="F:steroid dehydrogenase activity, acting on the CH-CH group of donors"/>
    <property type="evidence" value="ECO:0007669"/>
    <property type="project" value="UniProtKB-ARBA"/>
</dbReference>
<evidence type="ECO:0000256" key="4">
    <source>
        <dbReference type="ARBA" id="ARBA00023002"/>
    </source>
</evidence>
<dbReference type="InterPro" id="IPR003953">
    <property type="entry name" value="FAD-dep_OxRdtase_2_FAD-bd"/>
</dbReference>
<dbReference type="InterPro" id="IPR036188">
    <property type="entry name" value="FAD/NAD-bd_sf"/>
</dbReference>
<comment type="caution">
    <text evidence="6">The sequence shown here is derived from an EMBL/GenBank/DDBJ whole genome shotgun (WGS) entry which is preliminary data.</text>
</comment>
<proteinExistence type="predicted"/>
<accession>A0A7K1T3R5</accession>
<organism evidence="6 7">
    <name type="scientific">Adlercreutzia rubneri</name>
    <dbReference type="NCBI Taxonomy" id="2916441"/>
    <lineage>
        <taxon>Bacteria</taxon>
        <taxon>Bacillati</taxon>
        <taxon>Actinomycetota</taxon>
        <taxon>Coriobacteriia</taxon>
        <taxon>Eggerthellales</taxon>
        <taxon>Eggerthellaceae</taxon>
        <taxon>Adlercreutzia</taxon>
    </lineage>
</organism>
<gene>
    <name evidence="6" type="ORF">GO707_03185</name>
</gene>
<dbReference type="Pfam" id="PF00890">
    <property type="entry name" value="FAD_binding_2"/>
    <property type="match status" value="1"/>
</dbReference>
<dbReference type="SUPFAM" id="SSF56425">
    <property type="entry name" value="Succinate dehydrogenase/fumarate reductase flavoprotein, catalytic domain"/>
    <property type="match status" value="1"/>
</dbReference>
<keyword evidence="3" id="KW-0274">FAD</keyword>
<evidence type="ECO:0000256" key="3">
    <source>
        <dbReference type="ARBA" id="ARBA00022827"/>
    </source>
</evidence>
<dbReference type="InterPro" id="IPR050315">
    <property type="entry name" value="FAD-oxidoreductase_2"/>
</dbReference>
<dbReference type="Proteomes" id="UP000488839">
    <property type="component" value="Unassembled WGS sequence"/>
</dbReference>
<dbReference type="Gene3D" id="3.90.700.10">
    <property type="entry name" value="Succinate dehydrogenase/fumarate reductase flavoprotein, catalytic domain"/>
    <property type="match status" value="1"/>
</dbReference>
<comment type="cofactor">
    <cofactor evidence="1">
        <name>FAD</name>
        <dbReference type="ChEBI" id="CHEBI:57692"/>
    </cofactor>
</comment>
<dbReference type="EMBL" id="WPOO01000003">
    <property type="protein sequence ID" value="MVN58231.1"/>
    <property type="molecule type" value="Genomic_DNA"/>
</dbReference>
<dbReference type="PROSITE" id="PS51318">
    <property type="entry name" value="TAT"/>
    <property type="match status" value="1"/>
</dbReference>
<feature type="domain" description="FAD-dependent oxidoreductase 2 FAD-binding" evidence="5">
    <location>
        <begin position="108"/>
        <end position="593"/>
    </location>
</feature>
<evidence type="ECO:0000259" key="5">
    <source>
        <dbReference type="Pfam" id="PF00890"/>
    </source>
</evidence>
<evidence type="ECO:0000256" key="2">
    <source>
        <dbReference type="ARBA" id="ARBA00022630"/>
    </source>
</evidence>
<dbReference type="PANTHER" id="PTHR43400:SF10">
    <property type="entry name" value="3-OXOSTEROID 1-DEHYDROGENASE"/>
    <property type="match status" value="1"/>
</dbReference>